<keyword evidence="3" id="KW-1185">Reference proteome</keyword>
<dbReference type="Proteomes" id="UP000007305">
    <property type="component" value="Chromosome 2"/>
</dbReference>
<evidence type="ECO:0000256" key="1">
    <source>
        <dbReference type="SAM" id="MobiDB-lite"/>
    </source>
</evidence>
<evidence type="ECO:0000313" key="2">
    <source>
        <dbReference type="EnsemblPlants" id="Zm00001eb115420_P001"/>
    </source>
</evidence>
<protein>
    <submittedName>
        <fullName evidence="2">Uncharacterized protein</fullName>
    </submittedName>
</protein>
<sequence>MNLHIVTGIHCGLNHQARPPSSRHCCHPARLPIPASHPGGTQRQGSPPSSPRRSVPSSSPSAVRAASLSPSPRLSRCVRSPSTFAPCPLHPWQNRKPCLAASALRLRADPRA</sequence>
<dbReference type="AlphaFoldDB" id="A0A804MVU7"/>
<reference evidence="3" key="1">
    <citation type="submission" date="2015-12" db="EMBL/GenBank/DDBJ databases">
        <title>Update maize B73 reference genome by single molecule sequencing technologies.</title>
        <authorList>
            <consortium name="Maize Genome Sequencing Project"/>
            <person name="Ware D."/>
        </authorList>
    </citation>
    <scope>NUCLEOTIDE SEQUENCE [LARGE SCALE GENOMIC DNA]</scope>
    <source>
        <strain evidence="3">cv. B73</strain>
    </source>
</reference>
<feature type="region of interest" description="Disordered" evidence="1">
    <location>
        <begin position="15"/>
        <end position="77"/>
    </location>
</feature>
<evidence type="ECO:0000313" key="3">
    <source>
        <dbReference type="Proteomes" id="UP000007305"/>
    </source>
</evidence>
<reference evidence="2" key="2">
    <citation type="submission" date="2019-07" db="EMBL/GenBank/DDBJ databases">
        <authorList>
            <person name="Seetharam A."/>
            <person name="Woodhouse M."/>
            <person name="Cannon E."/>
        </authorList>
    </citation>
    <scope>NUCLEOTIDE SEQUENCE [LARGE SCALE GENOMIC DNA]</scope>
    <source>
        <strain evidence="2">cv. B73</strain>
    </source>
</reference>
<dbReference type="InParanoid" id="A0A804MVU7"/>
<dbReference type="Gramene" id="Zm00001eb115420_T001">
    <property type="protein sequence ID" value="Zm00001eb115420_P001"/>
    <property type="gene ID" value="Zm00001eb115420"/>
</dbReference>
<reference evidence="2" key="3">
    <citation type="submission" date="2021-05" db="UniProtKB">
        <authorList>
            <consortium name="EnsemblPlants"/>
        </authorList>
    </citation>
    <scope>IDENTIFICATION</scope>
    <source>
        <strain evidence="2">cv. B73</strain>
    </source>
</reference>
<dbReference type="EnsemblPlants" id="Zm00001eb115420_T001">
    <property type="protein sequence ID" value="Zm00001eb115420_P001"/>
    <property type="gene ID" value="Zm00001eb115420"/>
</dbReference>
<accession>A0A804MVU7</accession>
<name>A0A804MVU7_MAIZE</name>
<proteinExistence type="predicted"/>
<organism evidence="2 3">
    <name type="scientific">Zea mays</name>
    <name type="common">Maize</name>
    <dbReference type="NCBI Taxonomy" id="4577"/>
    <lineage>
        <taxon>Eukaryota</taxon>
        <taxon>Viridiplantae</taxon>
        <taxon>Streptophyta</taxon>
        <taxon>Embryophyta</taxon>
        <taxon>Tracheophyta</taxon>
        <taxon>Spermatophyta</taxon>
        <taxon>Magnoliopsida</taxon>
        <taxon>Liliopsida</taxon>
        <taxon>Poales</taxon>
        <taxon>Poaceae</taxon>
        <taxon>PACMAD clade</taxon>
        <taxon>Panicoideae</taxon>
        <taxon>Andropogonodae</taxon>
        <taxon>Andropogoneae</taxon>
        <taxon>Tripsacinae</taxon>
        <taxon>Zea</taxon>
    </lineage>
</organism>
<feature type="compositionally biased region" description="Low complexity" evidence="1">
    <location>
        <begin position="51"/>
        <end position="73"/>
    </location>
</feature>